<gene>
    <name evidence="2" type="ORF">DD237_001162</name>
    <name evidence="1" type="ORF">DD238_004334</name>
</gene>
<evidence type="ECO:0000313" key="4">
    <source>
        <dbReference type="Proteomes" id="UP000286097"/>
    </source>
</evidence>
<evidence type="ECO:0000313" key="2">
    <source>
        <dbReference type="EMBL" id="RQM17098.1"/>
    </source>
</evidence>
<organism evidence="1 3">
    <name type="scientific">Peronospora effusa</name>
    <dbReference type="NCBI Taxonomy" id="542832"/>
    <lineage>
        <taxon>Eukaryota</taxon>
        <taxon>Sar</taxon>
        <taxon>Stramenopiles</taxon>
        <taxon>Oomycota</taxon>
        <taxon>Peronosporomycetes</taxon>
        <taxon>Peronosporales</taxon>
        <taxon>Peronosporaceae</taxon>
        <taxon>Peronospora</taxon>
    </lineage>
</organism>
<comment type="caution">
    <text evidence="1">The sequence shown here is derived from an EMBL/GenBank/DDBJ whole genome shotgun (WGS) entry which is preliminary data.</text>
</comment>
<dbReference type="AlphaFoldDB" id="A0A3M6VAQ4"/>
<dbReference type="EMBL" id="QKXF01000103">
    <property type="protein sequence ID" value="RQM17098.1"/>
    <property type="molecule type" value="Genomic_DNA"/>
</dbReference>
<dbReference type="VEuPathDB" id="FungiDB:DD237_001162"/>
<accession>A0A3M6VAQ4</accession>
<reference evidence="3 4" key="1">
    <citation type="submission" date="2018-06" db="EMBL/GenBank/DDBJ databases">
        <title>Comparative genomics of downy mildews reveals potential adaptations to biotrophy.</title>
        <authorList>
            <person name="Fletcher K."/>
            <person name="Klosterman S.J."/>
            <person name="Derevnina L."/>
            <person name="Martin F."/>
            <person name="Koike S."/>
            <person name="Reyes Chin-Wo S."/>
            <person name="Mou B."/>
            <person name="Michelmore R."/>
        </authorList>
    </citation>
    <scope>NUCLEOTIDE SEQUENCE [LARGE SCALE GENOMIC DNA]</scope>
    <source>
        <strain evidence="2 4">R13</strain>
        <strain evidence="1 3">R14</strain>
    </source>
</reference>
<dbReference type="Proteomes" id="UP000282087">
    <property type="component" value="Unassembled WGS sequence"/>
</dbReference>
<sequence>MENTGSELSLASVIACKRFISSRAGYNIYSLSLPATCAVVIAITPTVDVTNISTAVIMPPASVKVSIDIADTTVLASTPVHH</sequence>
<dbReference type="Proteomes" id="UP000286097">
    <property type="component" value="Unassembled WGS sequence"/>
</dbReference>
<evidence type="ECO:0000313" key="1">
    <source>
        <dbReference type="EMBL" id="RMX63477.1"/>
    </source>
</evidence>
<keyword evidence="3" id="KW-1185">Reference proteome</keyword>
<name>A0A3M6VAQ4_9STRA</name>
<protein>
    <submittedName>
        <fullName evidence="1">Uncharacterized protein</fullName>
    </submittedName>
</protein>
<dbReference type="EMBL" id="QLLG01000396">
    <property type="protein sequence ID" value="RMX63477.1"/>
    <property type="molecule type" value="Genomic_DNA"/>
</dbReference>
<evidence type="ECO:0000313" key="3">
    <source>
        <dbReference type="Proteomes" id="UP000282087"/>
    </source>
</evidence>
<proteinExistence type="predicted"/>